<evidence type="ECO:0000256" key="8">
    <source>
        <dbReference type="ARBA" id="ARBA00025368"/>
    </source>
</evidence>
<evidence type="ECO:0000256" key="9">
    <source>
        <dbReference type="SAM" id="MobiDB-lite"/>
    </source>
</evidence>
<evidence type="ECO:0000256" key="7">
    <source>
        <dbReference type="ARBA" id="ARBA00023014"/>
    </source>
</evidence>
<dbReference type="PROSITE" id="PS50902">
    <property type="entry name" value="FLAVODOXIN_LIKE"/>
    <property type="match status" value="1"/>
</dbReference>
<name>A0A150GHI9_GONPE</name>
<proteinExistence type="inferred from homology"/>
<organism evidence="12 13">
    <name type="scientific">Gonium pectorale</name>
    <name type="common">Green alga</name>
    <dbReference type="NCBI Taxonomy" id="33097"/>
    <lineage>
        <taxon>Eukaryota</taxon>
        <taxon>Viridiplantae</taxon>
        <taxon>Chlorophyta</taxon>
        <taxon>core chlorophytes</taxon>
        <taxon>Chlorophyceae</taxon>
        <taxon>CS clade</taxon>
        <taxon>Chlamydomonadales</taxon>
        <taxon>Volvocaceae</taxon>
        <taxon>Gonium</taxon>
    </lineage>
</organism>
<dbReference type="PANTHER" id="PTHR13930:SF0">
    <property type="entry name" value="S-ADENOSYL-L-METHIONINE-DEPENDENT TRNA 4-DEMETHYLWYOSINE SYNTHASE TYW1-RELATED"/>
    <property type="match status" value="1"/>
</dbReference>
<dbReference type="InterPro" id="IPR013785">
    <property type="entry name" value="Aldolase_TIM"/>
</dbReference>
<feature type="region of interest" description="Disordered" evidence="9">
    <location>
        <begin position="312"/>
        <end position="395"/>
    </location>
</feature>
<dbReference type="InterPro" id="IPR007197">
    <property type="entry name" value="rSAM"/>
</dbReference>
<dbReference type="STRING" id="33097.A0A150GHI9"/>
<dbReference type="GO" id="GO:0051539">
    <property type="term" value="F:4 iron, 4 sulfur cluster binding"/>
    <property type="evidence" value="ECO:0007669"/>
    <property type="project" value="InterPro"/>
</dbReference>
<dbReference type="InterPro" id="IPR001094">
    <property type="entry name" value="Flavdoxin-like"/>
</dbReference>
<keyword evidence="7" id="KW-0411">Iron-sulfur</keyword>
<dbReference type="InterPro" id="IPR008254">
    <property type="entry name" value="Flavodoxin/NO_synth"/>
</dbReference>
<keyword evidence="10" id="KW-0812">Transmembrane</keyword>
<gene>
    <name evidence="12" type="ORF">GPECTOR_23g18</name>
</gene>
<keyword evidence="10" id="KW-0472">Membrane</keyword>
<evidence type="ECO:0000256" key="6">
    <source>
        <dbReference type="ARBA" id="ARBA00023004"/>
    </source>
</evidence>
<reference evidence="13" key="1">
    <citation type="journal article" date="2016" name="Nat. Commun.">
        <title>The Gonium pectorale genome demonstrates co-option of cell cycle regulation during the evolution of multicellularity.</title>
        <authorList>
            <person name="Hanschen E.R."/>
            <person name="Marriage T.N."/>
            <person name="Ferris P.J."/>
            <person name="Hamaji T."/>
            <person name="Toyoda A."/>
            <person name="Fujiyama A."/>
            <person name="Neme R."/>
            <person name="Noguchi H."/>
            <person name="Minakuchi Y."/>
            <person name="Suzuki M."/>
            <person name="Kawai-Toyooka H."/>
            <person name="Smith D.R."/>
            <person name="Sparks H."/>
            <person name="Anderson J."/>
            <person name="Bakaric R."/>
            <person name="Luria V."/>
            <person name="Karger A."/>
            <person name="Kirschner M.W."/>
            <person name="Durand P.M."/>
            <person name="Michod R.E."/>
            <person name="Nozaki H."/>
            <person name="Olson B.J."/>
        </authorList>
    </citation>
    <scope>NUCLEOTIDE SEQUENCE [LARGE SCALE GENOMIC DNA]</scope>
    <source>
        <strain evidence="13">NIES-2863</strain>
    </source>
</reference>
<comment type="caution">
    <text evidence="12">The sequence shown here is derived from an EMBL/GenBank/DDBJ whole genome shotgun (WGS) entry which is preliminary data.</text>
</comment>
<sequence length="523" mass="53355">MDVLALLVATVKTSWLLGLAALFLYIWRSAGSPNANKRKPAVASRDASGQVKQDVSQDDAAKEQKGCCGGGQAGNTGAQARAAACACKAAADSNSPAASTALPPIVRVLYGSTKGTCRQLASDLAQRLDAALAAASAAAVPGGSSGACCGGKAAGAASETAACCGGAGGGTAGAAAPAAASAPRVAPTDLSAYEPEGLLSEPAGSLVVVLVSTYEGGTPPENARFFCSWLEDAASDFRLGSAALSHLRVAVWGAGNSLYEQHFNAVARRVDTQLRALGASSELPLGLGDEDAGDMRAQFATWRDGLVAAATGAPAAASTMPNGRPAEGAGEEQEEEDDEYEVEDEDDEEEGGGSEIDMEDIGGTGPRRGKKHAGSAATSVSGAAGGDGRPEMLNPLIRGSLTKQGYKLIGSHSGVKMCRWTKSMLRGRGGCYKHAFYGIASHRCMEATPSLACANKCVFCWRHHSNPVGKTWKWAMDPPDVIVDTALELHTRMVREYAGVPGVKPEAVAEGLQAAGLSVCVAG</sequence>
<dbReference type="Gene3D" id="3.20.20.70">
    <property type="entry name" value="Aldolase class I"/>
    <property type="match status" value="1"/>
</dbReference>
<dbReference type="OrthoDB" id="271553at2759"/>
<feature type="domain" description="Flavodoxin-like" evidence="11">
    <location>
        <begin position="106"/>
        <end position="307"/>
    </location>
</feature>
<keyword evidence="6" id="KW-0408">Iron</keyword>
<dbReference type="EMBL" id="LSYV01000024">
    <property type="protein sequence ID" value="KXZ49085.1"/>
    <property type="molecule type" value="Genomic_DNA"/>
</dbReference>
<dbReference type="InterPro" id="IPR034556">
    <property type="entry name" value="tRNA_wybutosine-synthase"/>
</dbReference>
<protein>
    <recommendedName>
        <fullName evidence="3">tRNA 4-demethylwyosine synthase (AdoMet-dependent)</fullName>
        <ecNumber evidence="3">4.1.3.44</ecNumber>
    </recommendedName>
</protein>
<comment type="pathway">
    <text evidence="1">tRNA modification; wybutosine-tRNA(Phe) biosynthesis.</text>
</comment>
<keyword evidence="5" id="KW-0479">Metal-binding</keyword>
<evidence type="ECO:0000256" key="1">
    <source>
        <dbReference type="ARBA" id="ARBA00004797"/>
    </source>
</evidence>
<feature type="transmembrane region" description="Helical" evidence="10">
    <location>
        <begin position="6"/>
        <end position="27"/>
    </location>
</feature>
<dbReference type="EC" id="4.1.3.44" evidence="3"/>
<evidence type="ECO:0000256" key="3">
    <source>
        <dbReference type="ARBA" id="ARBA00012821"/>
    </source>
</evidence>
<feature type="region of interest" description="Disordered" evidence="9">
    <location>
        <begin position="33"/>
        <end position="56"/>
    </location>
</feature>
<comment type="similarity">
    <text evidence="2">Belongs to the TYW1 family.</text>
</comment>
<evidence type="ECO:0000256" key="10">
    <source>
        <dbReference type="SAM" id="Phobius"/>
    </source>
</evidence>
<dbReference type="Pfam" id="PF00258">
    <property type="entry name" value="Flavodoxin_1"/>
    <property type="match status" value="1"/>
</dbReference>
<dbReference type="SFLD" id="SFLDS00029">
    <property type="entry name" value="Radical_SAM"/>
    <property type="match status" value="1"/>
</dbReference>
<keyword evidence="4" id="KW-0949">S-adenosyl-L-methionine</keyword>
<keyword evidence="13" id="KW-1185">Reference proteome</keyword>
<accession>A0A150GHI9</accession>
<dbReference type="PRINTS" id="PR00369">
    <property type="entry name" value="FLAVODOXIN"/>
</dbReference>
<keyword evidence="10" id="KW-1133">Transmembrane helix</keyword>
<evidence type="ECO:0000256" key="5">
    <source>
        <dbReference type="ARBA" id="ARBA00022723"/>
    </source>
</evidence>
<dbReference type="Proteomes" id="UP000075714">
    <property type="component" value="Unassembled WGS sequence"/>
</dbReference>
<dbReference type="InterPro" id="IPR029039">
    <property type="entry name" value="Flavoprotein-like_sf"/>
</dbReference>
<evidence type="ECO:0000313" key="12">
    <source>
        <dbReference type="EMBL" id="KXZ49085.1"/>
    </source>
</evidence>
<dbReference type="AlphaFoldDB" id="A0A150GHI9"/>
<dbReference type="PANTHER" id="PTHR13930">
    <property type="entry name" value="S-ADENOSYL-L-METHIONINE-DEPENDENT TRNA 4-DEMETHYLWYOSINE SYNTHASE"/>
    <property type="match status" value="1"/>
</dbReference>
<dbReference type="UniPathway" id="UPA00375"/>
<dbReference type="SUPFAM" id="SSF52218">
    <property type="entry name" value="Flavoproteins"/>
    <property type="match status" value="1"/>
</dbReference>
<dbReference type="GO" id="GO:0046872">
    <property type="term" value="F:metal ion binding"/>
    <property type="evidence" value="ECO:0007669"/>
    <property type="project" value="UniProtKB-KW"/>
</dbReference>
<evidence type="ECO:0000256" key="2">
    <source>
        <dbReference type="ARBA" id="ARBA00010115"/>
    </source>
</evidence>
<dbReference type="GO" id="GO:0102521">
    <property type="term" value="F:tRNA-4-demethylwyosine synthase activity"/>
    <property type="evidence" value="ECO:0007669"/>
    <property type="project" value="UniProtKB-EC"/>
</dbReference>
<comment type="function">
    <text evidence="8">Probable component of the wybutosine biosynthesis pathway. Wybutosine is a hyper modified guanosine with a tricyclic base found at the 3'-position adjacent to the anticodon of eukaryotic phenylalanine tRNA. Catalyzes the condensation of N-methylguanine with 2 carbon atoms from pyruvate to form the tricyclic 4-demethylwyosine, an intermediate in wybutosine biosynthesis.</text>
</comment>
<dbReference type="GO" id="GO:0010181">
    <property type="term" value="F:FMN binding"/>
    <property type="evidence" value="ECO:0007669"/>
    <property type="project" value="InterPro"/>
</dbReference>
<feature type="compositionally biased region" description="Acidic residues" evidence="9">
    <location>
        <begin position="329"/>
        <end position="360"/>
    </location>
</feature>
<evidence type="ECO:0000256" key="4">
    <source>
        <dbReference type="ARBA" id="ARBA00022691"/>
    </source>
</evidence>
<evidence type="ECO:0000259" key="11">
    <source>
        <dbReference type="PROSITE" id="PS50902"/>
    </source>
</evidence>
<dbReference type="GO" id="GO:0031591">
    <property type="term" value="P:wybutosine biosynthetic process"/>
    <property type="evidence" value="ECO:0007669"/>
    <property type="project" value="TreeGrafter"/>
</dbReference>
<evidence type="ECO:0000313" key="13">
    <source>
        <dbReference type="Proteomes" id="UP000075714"/>
    </source>
</evidence>
<dbReference type="Gene3D" id="3.40.50.360">
    <property type="match status" value="1"/>
</dbReference>